<dbReference type="AlphaFoldDB" id="A0A9W8YUF2"/>
<dbReference type="Proteomes" id="UP001140453">
    <property type="component" value="Unassembled WGS sequence"/>
</dbReference>
<dbReference type="Pfam" id="PF20945">
    <property type="entry name" value="RMP1"/>
    <property type="match status" value="1"/>
</dbReference>
<dbReference type="GO" id="GO:0000172">
    <property type="term" value="C:ribonuclease MRP complex"/>
    <property type="evidence" value="ECO:0007669"/>
    <property type="project" value="InterPro"/>
</dbReference>
<proteinExistence type="predicted"/>
<accession>A0A9W8YUF2</accession>
<dbReference type="CDD" id="cd22573">
    <property type="entry name" value="RMP1_RBD"/>
    <property type="match status" value="1"/>
</dbReference>
<name>A0A9W8YUF2_9PEZI</name>
<feature type="domain" description="RNase MRP protein 1 RNA binding" evidence="2">
    <location>
        <begin position="32"/>
        <end position="144"/>
    </location>
</feature>
<comment type="caution">
    <text evidence="3">The sequence shown here is derived from an EMBL/GenBank/DDBJ whole genome shotgun (WGS) entry which is preliminary data.</text>
</comment>
<feature type="region of interest" description="Disordered" evidence="1">
    <location>
        <begin position="202"/>
        <end position="333"/>
    </location>
</feature>
<dbReference type="GO" id="GO:0000466">
    <property type="term" value="P:maturation of 5.8S rRNA from tricistronic rRNA transcript (SSU-rRNA, 5.8S rRNA, LSU-rRNA)"/>
    <property type="evidence" value="ECO:0007669"/>
    <property type="project" value="TreeGrafter"/>
</dbReference>
<evidence type="ECO:0000256" key="1">
    <source>
        <dbReference type="SAM" id="MobiDB-lite"/>
    </source>
</evidence>
<reference evidence="3" key="1">
    <citation type="submission" date="2022-10" db="EMBL/GenBank/DDBJ databases">
        <title>Tapping the CABI collections for fungal endophytes: first genome assemblies for Collariella, Neodidymelliopsis, Ascochyta clinopodiicola, Didymella pomorum, Didymosphaeria variabile, Neocosmospora piperis and Neocucurbitaria cava.</title>
        <authorList>
            <person name="Hill R."/>
        </authorList>
    </citation>
    <scope>NUCLEOTIDE SEQUENCE</scope>
    <source>
        <strain evidence="3">IMI 355082</strain>
    </source>
</reference>
<feature type="compositionally biased region" description="Polar residues" evidence="1">
    <location>
        <begin position="202"/>
        <end position="220"/>
    </location>
</feature>
<dbReference type="GO" id="GO:0042134">
    <property type="term" value="F:rRNA primary transcript binding"/>
    <property type="evidence" value="ECO:0007669"/>
    <property type="project" value="InterPro"/>
</dbReference>
<dbReference type="InterPro" id="IPR047205">
    <property type="entry name" value="RMP1"/>
</dbReference>
<dbReference type="PANTHER" id="PTHR37792">
    <property type="entry name" value="RIBONUCLEASE MRP PROTEIN SUBUNIT RMP1"/>
    <property type="match status" value="1"/>
</dbReference>
<protein>
    <submittedName>
        <fullName evidence="3">RNase MRP subunit</fullName>
    </submittedName>
</protein>
<dbReference type="PANTHER" id="PTHR37792:SF1">
    <property type="entry name" value="RIBONUCLEASE MRP PROTEIN SUBUNIT RMP1"/>
    <property type="match status" value="1"/>
</dbReference>
<sequence length="333" mass="37049">MSTDKDKPTPPTPSIPQLHSTLTSLQTATHILAGLTHRNKNQHRGTKWWPAFSMLRRSLQKLILDLEAAIQRAEVMAFSSAKPRKQHPATISKTSKQPELDRVVERAAWMRAVLEPRAYETFSQLTADRQFAQLGLVLIGMLAQVETAMAPFVPVEQQTSQPEEKPGSVRAAQGADPSKSVIDNEELDLGVVVSRDELNDGVNVQSSVERSCTPTPQLSSKKTHQDSDRTKSKKRKELKVKGNEANDRLEAFPATSLAPEKRKKLQPGKYISETTEPATSCGESKESRKSKKPRLDQVLSKTKDDGSKIIKRKSTKKKKKGSDEFDDLFSSLL</sequence>
<dbReference type="OrthoDB" id="5414547at2759"/>
<dbReference type="InterPro" id="IPR047204">
    <property type="entry name" value="RMP1_RBD"/>
</dbReference>
<dbReference type="GO" id="GO:0000294">
    <property type="term" value="P:nuclear-transcribed mRNA catabolic process, RNase MRP-dependent"/>
    <property type="evidence" value="ECO:0007669"/>
    <property type="project" value="TreeGrafter"/>
</dbReference>
<dbReference type="EMBL" id="JAPEVB010000003">
    <property type="protein sequence ID" value="KAJ4391225.1"/>
    <property type="molecule type" value="Genomic_DNA"/>
</dbReference>
<keyword evidence="4" id="KW-1185">Reference proteome</keyword>
<evidence type="ECO:0000313" key="3">
    <source>
        <dbReference type="EMBL" id="KAJ4391225.1"/>
    </source>
</evidence>
<organism evidence="3 4">
    <name type="scientific">Gnomoniopsis smithogilvyi</name>
    <dbReference type="NCBI Taxonomy" id="1191159"/>
    <lineage>
        <taxon>Eukaryota</taxon>
        <taxon>Fungi</taxon>
        <taxon>Dikarya</taxon>
        <taxon>Ascomycota</taxon>
        <taxon>Pezizomycotina</taxon>
        <taxon>Sordariomycetes</taxon>
        <taxon>Sordariomycetidae</taxon>
        <taxon>Diaporthales</taxon>
        <taxon>Gnomoniaceae</taxon>
        <taxon>Gnomoniopsis</taxon>
    </lineage>
</organism>
<feature type="region of interest" description="Disordered" evidence="1">
    <location>
        <begin position="155"/>
        <end position="183"/>
    </location>
</feature>
<feature type="compositionally biased region" description="Polar residues" evidence="1">
    <location>
        <begin position="272"/>
        <end position="282"/>
    </location>
</feature>
<evidence type="ECO:0000313" key="4">
    <source>
        <dbReference type="Proteomes" id="UP001140453"/>
    </source>
</evidence>
<feature type="compositionally biased region" description="Basic and acidic residues" evidence="1">
    <location>
        <begin position="239"/>
        <end position="250"/>
    </location>
</feature>
<feature type="compositionally biased region" description="Basic residues" evidence="1">
    <location>
        <begin position="309"/>
        <end position="320"/>
    </location>
</feature>
<evidence type="ECO:0000259" key="2">
    <source>
        <dbReference type="Pfam" id="PF20945"/>
    </source>
</evidence>
<gene>
    <name evidence="3" type="primary">RMP1</name>
    <name evidence="3" type="ORF">N0V93_004842</name>
</gene>